<reference evidence="1" key="1">
    <citation type="journal article" date="2019" name="Sci. Rep.">
        <title>Draft genome of Tanacetum cinerariifolium, the natural source of mosquito coil.</title>
        <authorList>
            <person name="Yamashiro T."/>
            <person name="Shiraishi A."/>
            <person name="Satake H."/>
            <person name="Nakayama K."/>
        </authorList>
    </citation>
    <scope>NUCLEOTIDE SEQUENCE</scope>
</reference>
<comment type="caution">
    <text evidence="1">The sequence shown here is derived from an EMBL/GenBank/DDBJ whole genome shotgun (WGS) entry which is preliminary data.</text>
</comment>
<name>A0A6L2LLN9_TANCI</name>
<dbReference type="AlphaFoldDB" id="A0A6L2LLN9"/>
<sequence>MLFEMGAENLIGVKQEEAKVEDCDKRDIYDIWDVTIEDVERIRLLLTPAVHTLLEFDPVVQLYVPLIPFPDEVKVVRQEELLEEFGDEILNITVVDEEADINLTKEIKELERLIATDHESSFTKIKNYALVLVILAAIQVDARRVVLGWLLAAWKPFKLD</sequence>
<dbReference type="EMBL" id="BKCJ010004724">
    <property type="protein sequence ID" value="GEU62741.1"/>
    <property type="molecule type" value="Genomic_DNA"/>
</dbReference>
<protein>
    <submittedName>
        <fullName evidence="1">Uncharacterized protein</fullName>
    </submittedName>
</protein>
<accession>A0A6L2LLN9</accession>
<evidence type="ECO:0000313" key="1">
    <source>
        <dbReference type="EMBL" id="GEU62741.1"/>
    </source>
</evidence>
<organism evidence="1">
    <name type="scientific">Tanacetum cinerariifolium</name>
    <name type="common">Dalmatian daisy</name>
    <name type="synonym">Chrysanthemum cinerariifolium</name>
    <dbReference type="NCBI Taxonomy" id="118510"/>
    <lineage>
        <taxon>Eukaryota</taxon>
        <taxon>Viridiplantae</taxon>
        <taxon>Streptophyta</taxon>
        <taxon>Embryophyta</taxon>
        <taxon>Tracheophyta</taxon>
        <taxon>Spermatophyta</taxon>
        <taxon>Magnoliopsida</taxon>
        <taxon>eudicotyledons</taxon>
        <taxon>Gunneridae</taxon>
        <taxon>Pentapetalae</taxon>
        <taxon>asterids</taxon>
        <taxon>campanulids</taxon>
        <taxon>Asterales</taxon>
        <taxon>Asteraceae</taxon>
        <taxon>Asteroideae</taxon>
        <taxon>Anthemideae</taxon>
        <taxon>Anthemidinae</taxon>
        <taxon>Tanacetum</taxon>
    </lineage>
</organism>
<proteinExistence type="predicted"/>
<gene>
    <name evidence="1" type="ORF">Tci_034719</name>
</gene>